<dbReference type="GO" id="GO:0016887">
    <property type="term" value="F:ATP hydrolysis activity"/>
    <property type="evidence" value="ECO:0007669"/>
    <property type="project" value="InterPro"/>
</dbReference>
<reference evidence="12 13" key="1">
    <citation type="submission" date="2019-01" db="EMBL/GenBank/DDBJ databases">
        <title>Genome sequencing of strain 2JSPR-7.</title>
        <authorList>
            <person name="Heo J."/>
            <person name="Kim S.-J."/>
            <person name="Kim J.-S."/>
            <person name="Hong S.-B."/>
            <person name="Kwon S.-W."/>
        </authorList>
    </citation>
    <scope>NUCLEOTIDE SEQUENCE [LARGE SCALE GENOMIC DNA]</scope>
    <source>
        <strain evidence="12 13">2JSPR-7</strain>
    </source>
</reference>
<evidence type="ECO:0000256" key="9">
    <source>
        <dbReference type="ARBA" id="ARBA00038388"/>
    </source>
</evidence>
<feature type="transmembrane region" description="Helical" evidence="10">
    <location>
        <begin position="545"/>
        <end position="577"/>
    </location>
</feature>
<dbReference type="InterPro" id="IPR003593">
    <property type="entry name" value="AAA+_ATPase"/>
</dbReference>
<dbReference type="RefSeq" id="WP_129203286.1">
    <property type="nucleotide sequence ID" value="NZ_CP035495.1"/>
</dbReference>
<feature type="domain" description="ABC transporter" evidence="11">
    <location>
        <begin position="7"/>
        <end position="243"/>
    </location>
</feature>
<feature type="transmembrane region" description="Helical" evidence="10">
    <location>
        <begin position="504"/>
        <end position="524"/>
    </location>
</feature>
<dbReference type="OrthoDB" id="4814201at2"/>
<dbReference type="GO" id="GO:0005886">
    <property type="term" value="C:plasma membrane"/>
    <property type="evidence" value="ECO:0007669"/>
    <property type="project" value="UniProtKB-SubCell"/>
</dbReference>
<dbReference type="InterPro" id="IPR017911">
    <property type="entry name" value="MacB-like_ATP-bd"/>
</dbReference>
<gene>
    <name evidence="12" type="ORF">ET495_05500</name>
</gene>
<evidence type="ECO:0000256" key="1">
    <source>
        <dbReference type="ARBA" id="ARBA00004429"/>
    </source>
</evidence>
<keyword evidence="2" id="KW-0813">Transport</keyword>
<dbReference type="GO" id="GO:0005524">
    <property type="term" value="F:ATP binding"/>
    <property type="evidence" value="ECO:0007669"/>
    <property type="project" value="UniProtKB-KW"/>
</dbReference>
<evidence type="ECO:0000256" key="10">
    <source>
        <dbReference type="SAM" id="Phobius"/>
    </source>
</evidence>
<evidence type="ECO:0000256" key="4">
    <source>
        <dbReference type="ARBA" id="ARBA00022692"/>
    </source>
</evidence>
<evidence type="ECO:0000256" key="8">
    <source>
        <dbReference type="ARBA" id="ARBA00023136"/>
    </source>
</evidence>
<dbReference type="InterPro" id="IPR027417">
    <property type="entry name" value="P-loop_NTPase"/>
</dbReference>
<keyword evidence="6 12" id="KW-0067">ATP-binding</keyword>
<evidence type="ECO:0000256" key="2">
    <source>
        <dbReference type="ARBA" id="ARBA00022448"/>
    </source>
</evidence>
<dbReference type="InterPro" id="IPR017871">
    <property type="entry name" value="ABC_transporter-like_CS"/>
</dbReference>
<evidence type="ECO:0000256" key="6">
    <source>
        <dbReference type="ARBA" id="ARBA00022840"/>
    </source>
</evidence>
<feature type="transmembrane region" description="Helical" evidence="10">
    <location>
        <begin position="589"/>
        <end position="613"/>
    </location>
</feature>
<evidence type="ECO:0000259" key="11">
    <source>
        <dbReference type="PROSITE" id="PS50893"/>
    </source>
</evidence>
<keyword evidence="4 10" id="KW-0812">Transmembrane</keyword>
<dbReference type="SMART" id="SM00382">
    <property type="entry name" value="AAA"/>
    <property type="match status" value="1"/>
</dbReference>
<dbReference type="CDD" id="cd03255">
    <property type="entry name" value="ABC_MJ0796_LolCDE_FtsE"/>
    <property type="match status" value="1"/>
</dbReference>
<dbReference type="Pfam" id="PF00005">
    <property type="entry name" value="ABC_tran"/>
    <property type="match status" value="1"/>
</dbReference>
<keyword evidence="7 10" id="KW-1133">Transmembrane helix</keyword>
<dbReference type="InterPro" id="IPR015854">
    <property type="entry name" value="ABC_transpr_LolD-like"/>
</dbReference>
<dbReference type="EMBL" id="CP035495">
    <property type="protein sequence ID" value="QAY62801.1"/>
    <property type="molecule type" value="Genomic_DNA"/>
</dbReference>
<dbReference type="InterPro" id="IPR003838">
    <property type="entry name" value="ABC3_permease_C"/>
</dbReference>
<sequence length="623" mass="63746">MADAPLISLHGITRRFSDGTVAVAGVDLDVDPGEVVAIVGPSGSGKSTLLNVLGLLDKPSSGSIMLGGVDVSGLDDGARSDLRSADLAFVFQRAHLLPSLTVAENVGIGIEYSPDRRDTDARVGDALERCGLGPKADALARTLSGGEMQRAAIARALVRRAQLWLADEPTGNLDSAQSVLIIDELRARAADAGAALIVVTHEPDIAARLGRTVTLRDGRVVSDLGGSNRGMQSLTPPNAPARRTLGLVRALRTCATMLRARTPGARAGVVAASIAVALTVTALGLSQSAAAQVTGLFDAQRAAQVTASLSREDATIPWNVRVAEVRSFPGVTGTELWTLYQQLPVAIGDYVTGTADVVTTAATPGAASGTTIAWAPHTEHRLTSGEALVGSALARRLGLASIDAGPEITVAGQRLRVVGLLDSERTGTAAGTIFVSDDALSHLSGSLSATLFVTTVPGGARQVADVLKPLADPFGQARIDIDPVLGPEAFAGALTDSVGVSLQVLAVVAALAGLGTVVFVNLLGITSRRAELGVRRAFGARRGEIAVIVASECAARSLLGAVIGLLVGLVAILAVTITARWEPVFDLRLLSVPLAGALFFGLVGGVAPAVHAARIEPADAVRS</sequence>
<dbReference type="Gene3D" id="3.40.50.300">
    <property type="entry name" value="P-loop containing nucleotide triphosphate hydrolases"/>
    <property type="match status" value="1"/>
</dbReference>
<name>A0A4V0YE32_9MICO</name>
<comment type="similarity">
    <text evidence="9">Belongs to the ABC transporter superfamily. Macrolide exporter (TC 3.A.1.122) family.</text>
</comment>
<evidence type="ECO:0000313" key="13">
    <source>
        <dbReference type="Proteomes" id="UP000291758"/>
    </source>
</evidence>
<keyword evidence="5" id="KW-0547">Nucleotide-binding</keyword>
<dbReference type="PANTHER" id="PTHR24220">
    <property type="entry name" value="IMPORT ATP-BINDING PROTEIN"/>
    <property type="match status" value="1"/>
</dbReference>
<dbReference type="Pfam" id="PF02687">
    <property type="entry name" value="FtsX"/>
    <property type="match status" value="1"/>
</dbReference>
<comment type="subcellular location">
    <subcellularLocation>
        <location evidence="1">Cell inner membrane</location>
        <topology evidence="1">Multi-pass membrane protein</topology>
    </subcellularLocation>
</comment>
<dbReference type="AlphaFoldDB" id="A0A4V0YE32"/>
<dbReference type="KEGG" id="xyl:ET495_05500"/>
<organism evidence="12 13">
    <name type="scientific">Xylanimonas allomyrinae</name>
    <dbReference type="NCBI Taxonomy" id="2509459"/>
    <lineage>
        <taxon>Bacteria</taxon>
        <taxon>Bacillati</taxon>
        <taxon>Actinomycetota</taxon>
        <taxon>Actinomycetes</taxon>
        <taxon>Micrococcales</taxon>
        <taxon>Promicromonosporaceae</taxon>
        <taxon>Xylanimonas</taxon>
    </lineage>
</organism>
<dbReference type="SUPFAM" id="SSF52540">
    <property type="entry name" value="P-loop containing nucleoside triphosphate hydrolases"/>
    <property type="match status" value="1"/>
</dbReference>
<evidence type="ECO:0000256" key="3">
    <source>
        <dbReference type="ARBA" id="ARBA00022475"/>
    </source>
</evidence>
<dbReference type="PANTHER" id="PTHR24220:SF685">
    <property type="entry name" value="ABC TRANSPORTER RELATED"/>
    <property type="match status" value="1"/>
</dbReference>
<dbReference type="PROSITE" id="PS00211">
    <property type="entry name" value="ABC_TRANSPORTER_1"/>
    <property type="match status" value="1"/>
</dbReference>
<dbReference type="PROSITE" id="PS50893">
    <property type="entry name" value="ABC_TRANSPORTER_2"/>
    <property type="match status" value="1"/>
</dbReference>
<accession>A0A4V0YE32</accession>
<keyword evidence="13" id="KW-1185">Reference proteome</keyword>
<dbReference type="GO" id="GO:0022857">
    <property type="term" value="F:transmembrane transporter activity"/>
    <property type="evidence" value="ECO:0007669"/>
    <property type="project" value="TreeGrafter"/>
</dbReference>
<dbReference type="Proteomes" id="UP000291758">
    <property type="component" value="Chromosome"/>
</dbReference>
<evidence type="ECO:0000313" key="12">
    <source>
        <dbReference type="EMBL" id="QAY62801.1"/>
    </source>
</evidence>
<evidence type="ECO:0000256" key="7">
    <source>
        <dbReference type="ARBA" id="ARBA00022989"/>
    </source>
</evidence>
<proteinExistence type="inferred from homology"/>
<keyword evidence="8 10" id="KW-0472">Membrane</keyword>
<evidence type="ECO:0000256" key="5">
    <source>
        <dbReference type="ARBA" id="ARBA00022741"/>
    </source>
</evidence>
<protein>
    <submittedName>
        <fullName evidence="12">ABC transporter ATP-binding protein/permease</fullName>
    </submittedName>
</protein>
<keyword evidence="3" id="KW-1003">Cell membrane</keyword>
<dbReference type="InterPro" id="IPR003439">
    <property type="entry name" value="ABC_transporter-like_ATP-bd"/>
</dbReference>